<dbReference type="InterPro" id="IPR011108">
    <property type="entry name" value="RMMBL"/>
</dbReference>
<dbReference type="EMBL" id="FMYW01000011">
    <property type="protein sequence ID" value="SDC60277.1"/>
    <property type="molecule type" value="Genomic_DNA"/>
</dbReference>
<dbReference type="GO" id="GO:0003723">
    <property type="term" value="F:RNA binding"/>
    <property type="evidence" value="ECO:0007669"/>
    <property type="project" value="UniProtKB-KW"/>
</dbReference>
<evidence type="ECO:0000256" key="2">
    <source>
        <dbReference type="ARBA" id="ARBA00022884"/>
    </source>
</evidence>
<accession>A0A1G6MYK1</accession>
<proteinExistence type="predicted"/>
<name>A0A1G6MYK1_9FIRM</name>
<feature type="domain" description="Metallo-beta-lactamase" evidence="3">
    <location>
        <begin position="13"/>
        <end position="233"/>
    </location>
</feature>
<evidence type="ECO:0000313" key="4">
    <source>
        <dbReference type="EMBL" id="SDC60277.1"/>
    </source>
</evidence>
<dbReference type="Gene3D" id="3.60.15.10">
    <property type="entry name" value="Ribonuclease Z/Hydroxyacylglutathione hydrolase-like"/>
    <property type="match status" value="1"/>
</dbReference>
<dbReference type="PANTHER" id="PTHR43694:SF1">
    <property type="entry name" value="RIBONUCLEASE J"/>
    <property type="match status" value="1"/>
</dbReference>
<protein>
    <submittedName>
        <fullName evidence="4">Ribonuclease J</fullName>
    </submittedName>
</protein>
<evidence type="ECO:0000313" key="5">
    <source>
        <dbReference type="Proteomes" id="UP000198943"/>
    </source>
</evidence>
<dbReference type="AlphaFoldDB" id="A0A1G6MYK1"/>
<dbReference type="Pfam" id="PF12706">
    <property type="entry name" value="Lactamase_B_2"/>
    <property type="match status" value="1"/>
</dbReference>
<dbReference type="Gene3D" id="3.40.50.10710">
    <property type="entry name" value="Metallo-hydrolase/oxidoreductase"/>
    <property type="match status" value="1"/>
</dbReference>
<dbReference type="SMART" id="SM00849">
    <property type="entry name" value="Lactamase_B"/>
    <property type="match status" value="1"/>
</dbReference>
<sequence length="427" mass="48691">MEIIIHRGTHQIGGCVTEIKTEEARIVIDMGTPLPGSKTENELGVAEEEIIALPGVTVPVAMDGEADKNENGQMIKSRSCDAVFITHYHGDHIGRIDALLPEIPLYMGEAAGNIYSIYCKRIDQTEKMRRLHDAHFYKPGQPIQIKDITVTPLMTSHSALDAYMLLIEAEGKTILHTGDFSLHGYEGKKWLEGITKCLANKNITSIDYLICEGTMLPDQKRTSPTEMDVIGQIDTLMKKYKKVFVLCSSTHIDRIAAFYHHRNYHAPMVSDLYQNTVLQYVTNTYGKSDYFYRIPYAYTYSTKNKKLQDLMEEFGFVALIRPNYWSKWMLEHYYDEKDSAIVYSMWSGYLKEGPAKNEYLCDFLKPYKITAFIHAGGHALPEEIKEFVDAVNPSHVIPIHTEHPDAMRELLPEREIVLLEDGNVLKI</sequence>
<dbReference type="InterPro" id="IPR001279">
    <property type="entry name" value="Metallo-B-lactamas"/>
</dbReference>
<dbReference type="RefSeq" id="WP_176760492.1">
    <property type="nucleotide sequence ID" value="NZ_FMYW01000011.1"/>
</dbReference>
<keyword evidence="2" id="KW-0694">RNA-binding</keyword>
<evidence type="ECO:0000259" key="3">
    <source>
        <dbReference type="SMART" id="SM00849"/>
    </source>
</evidence>
<organism evidence="4 5">
    <name type="scientific">Succiniclasticum ruminis</name>
    <dbReference type="NCBI Taxonomy" id="40841"/>
    <lineage>
        <taxon>Bacteria</taxon>
        <taxon>Bacillati</taxon>
        <taxon>Bacillota</taxon>
        <taxon>Negativicutes</taxon>
        <taxon>Acidaminococcales</taxon>
        <taxon>Acidaminococcaceae</taxon>
        <taxon>Succiniclasticum</taxon>
    </lineage>
</organism>
<dbReference type="GO" id="GO:0004527">
    <property type="term" value="F:exonuclease activity"/>
    <property type="evidence" value="ECO:0007669"/>
    <property type="project" value="UniProtKB-KW"/>
</dbReference>
<dbReference type="InterPro" id="IPR036866">
    <property type="entry name" value="RibonucZ/Hydroxyglut_hydro"/>
</dbReference>
<evidence type="ECO:0000256" key="1">
    <source>
        <dbReference type="ARBA" id="ARBA00022839"/>
    </source>
</evidence>
<keyword evidence="1" id="KW-0540">Nuclease</keyword>
<dbReference type="SUPFAM" id="SSF56281">
    <property type="entry name" value="Metallo-hydrolase/oxidoreductase"/>
    <property type="match status" value="1"/>
</dbReference>
<reference evidence="5" key="1">
    <citation type="submission" date="2016-10" db="EMBL/GenBank/DDBJ databases">
        <authorList>
            <person name="Varghese N."/>
            <person name="Submissions S."/>
        </authorList>
    </citation>
    <scope>NUCLEOTIDE SEQUENCE [LARGE SCALE GENOMIC DNA]</scope>
    <source>
        <strain evidence="5">DSM 11005</strain>
    </source>
</reference>
<keyword evidence="5" id="KW-1185">Reference proteome</keyword>
<dbReference type="Pfam" id="PF07521">
    <property type="entry name" value="RMMBL"/>
    <property type="match status" value="1"/>
</dbReference>
<dbReference type="Proteomes" id="UP000198943">
    <property type="component" value="Unassembled WGS sequence"/>
</dbReference>
<gene>
    <name evidence="4" type="ORF">SAMN04487864_11128</name>
</gene>
<dbReference type="InterPro" id="IPR042173">
    <property type="entry name" value="RNase_J_2"/>
</dbReference>
<keyword evidence="1" id="KW-0378">Hydrolase</keyword>
<dbReference type="PANTHER" id="PTHR43694">
    <property type="entry name" value="RIBONUCLEASE J"/>
    <property type="match status" value="1"/>
</dbReference>
<keyword evidence="1" id="KW-0269">Exonuclease</keyword>